<protein>
    <recommendedName>
        <fullName evidence="3">Retrovirus-related Pol polyprotein from transposon 297</fullName>
    </recommendedName>
</protein>
<dbReference type="Gene3D" id="3.30.70.270">
    <property type="match status" value="2"/>
</dbReference>
<gene>
    <name evidence="1" type="ORF">AVEN_67393_1</name>
</gene>
<dbReference type="InterPro" id="IPR043128">
    <property type="entry name" value="Rev_trsase/Diguanyl_cyclase"/>
</dbReference>
<evidence type="ECO:0008006" key="3">
    <source>
        <dbReference type="Google" id="ProtNLM"/>
    </source>
</evidence>
<evidence type="ECO:0000313" key="2">
    <source>
        <dbReference type="Proteomes" id="UP000499080"/>
    </source>
</evidence>
<feature type="non-terminal residue" evidence="1">
    <location>
        <position position="1"/>
    </location>
</feature>
<dbReference type="SUPFAM" id="SSF56672">
    <property type="entry name" value="DNA/RNA polymerases"/>
    <property type="match status" value="1"/>
</dbReference>
<keyword evidence="2" id="KW-1185">Reference proteome</keyword>
<dbReference type="PANTHER" id="PTHR33064:SF37">
    <property type="entry name" value="RIBONUCLEASE H"/>
    <property type="match status" value="1"/>
</dbReference>
<proteinExistence type="predicted"/>
<dbReference type="OrthoDB" id="6484178at2759"/>
<dbReference type="EMBL" id="BGPR01038831">
    <property type="protein sequence ID" value="GBO14710.1"/>
    <property type="molecule type" value="Genomic_DNA"/>
</dbReference>
<dbReference type="InterPro" id="IPR051320">
    <property type="entry name" value="Viral_Replic_Matur_Polypro"/>
</dbReference>
<reference evidence="1 2" key="1">
    <citation type="journal article" date="2019" name="Sci. Rep.">
        <title>Orb-weaving spider Araneus ventricosus genome elucidates the spidroin gene catalogue.</title>
        <authorList>
            <person name="Kono N."/>
            <person name="Nakamura H."/>
            <person name="Ohtoshi R."/>
            <person name="Moran D.A.P."/>
            <person name="Shinohara A."/>
            <person name="Yoshida Y."/>
            <person name="Fujiwara M."/>
            <person name="Mori M."/>
            <person name="Tomita M."/>
            <person name="Arakawa K."/>
        </authorList>
    </citation>
    <scope>NUCLEOTIDE SEQUENCE [LARGE SCALE GENOMIC DNA]</scope>
</reference>
<dbReference type="Proteomes" id="UP000499080">
    <property type="component" value="Unassembled WGS sequence"/>
</dbReference>
<organism evidence="1 2">
    <name type="scientific">Araneus ventricosus</name>
    <name type="common">Orbweaver spider</name>
    <name type="synonym">Epeira ventricosa</name>
    <dbReference type="NCBI Taxonomy" id="182803"/>
    <lineage>
        <taxon>Eukaryota</taxon>
        <taxon>Metazoa</taxon>
        <taxon>Ecdysozoa</taxon>
        <taxon>Arthropoda</taxon>
        <taxon>Chelicerata</taxon>
        <taxon>Arachnida</taxon>
        <taxon>Araneae</taxon>
        <taxon>Araneomorphae</taxon>
        <taxon>Entelegynae</taxon>
        <taxon>Araneoidea</taxon>
        <taxon>Araneidae</taxon>
        <taxon>Araneus</taxon>
    </lineage>
</organism>
<sequence>DHLLRVNSVFHKWREVGLTVNLEKCAFGQNEVNFLGHIVGSGQHSPDPEKAEVWRNLSRPSTKKELRSFLGLASYYRDYIPNFPEIVLPPTDLTKRKVSNILPWSIEAEEALQKSKMNSSECRLCILQILVVRFGCALMRQQPQSERIWHSMTMSERNRLLHSLVRNSPLPR</sequence>
<name>A0A4Y2UT29_ARAVE</name>
<dbReference type="AlphaFoldDB" id="A0A4Y2UT29"/>
<dbReference type="PANTHER" id="PTHR33064">
    <property type="entry name" value="POL PROTEIN"/>
    <property type="match status" value="1"/>
</dbReference>
<evidence type="ECO:0000313" key="1">
    <source>
        <dbReference type="EMBL" id="GBO14710.1"/>
    </source>
</evidence>
<dbReference type="InterPro" id="IPR043502">
    <property type="entry name" value="DNA/RNA_pol_sf"/>
</dbReference>
<accession>A0A4Y2UT29</accession>
<dbReference type="GO" id="GO:0071897">
    <property type="term" value="P:DNA biosynthetic process"/>
    <property type="evidence" value="ECO:0007669"/>
    <property type="project" value="UniProtKB-ARBA"/>
</dbReference>
<comment type="caution">
    <text evidence="1">The sequence shown here is derived from an EMBL/GenBank/DDBJ whole genome shotgun (WGS) entry which is preliminary data.</text>
</comment>